<dbReference type="EnsemblPlants" id="OB05G18390.1">
    <property type="protein sequence ID" value="OB05G18390.1"/>
    <property type="gene ID" value="OB05G18390"/>
</dbReference>
<reference evidence="2" key="2">
    <citation type="submission" date="2013-04" db="UniProtKB">
        <authorList>
            <consortium name="EnsemblPlants"/>
        </authorList>
    </citation>
    <scope>IDENTIFICATION</scope>
</reference>
<accession>J3M5G5</accession>
<keyword evidence="3" id="KW-1185">Reference proteome</keyword>
<evidence type="ECO:0000256" key="1">
    <source>
        <dbReference type="SAM" id="MobiDB-lite"/>
    </source>
</evidence>
<dbReference type="Proteomes" id="UP000006038">
    <property type="component" value="Chromosome 5"/>
</dbReference>
<sequence>MGQIRLVADHHDDDARVGMVAELTKPPVDIVEALPLRDVVNKESANSAPVVSTRDGTISLLPCCVPDLGLYCVGDLQGFGGELDADGGLGVEREVVAGEAGEDVGLADAAVADQHHLEEVGVLVIHPAAHLAPSLRGKDLPSLLLLLLLLRAVEWPRRSLGKGMGGRKRGEEGEKSSSSSGGQEWPAWWVGVAALVGEHSLN</sequence>
<feature type="region of interest" description="Disordered" evidence="1">
    <location>
        <begin position="161"/>
        <end position="184"/>
    </location>
</feature>
<reference evidence="2" key="1">
    <citation type="journal article" date="2013" name="Nat. Commun.">
        <title>Whole-genome sequencing of Oryza brachyantha reveals mechanisms underlying Oryza genome evolution.</title>
        <authorList>
            <person name="Chen J."/>
            <person name="Huang Q."/>
            <person name="Gao D."/>
            <person name="Wang J."/>
            <person name="Lang Y."/>
            <person name="Liu T."/>
            <person name="Li B."/>
            <person name="Bai Z."/>
            <person name="Luis Goicoechea J."/>
            <person name="Liang C."/>
            <person name="Chen C."/>
            <person name="Zhang W."/>
            <person name="Sun S."/>
            <person name="Liao Y."/>
            <person name="Zhang X."/>
            <person name="Yang L."/>
            <person name="Song C."/>
            <person name="Wang M."/>
            <person name="Shi J."/>
            <person name="Liu G."/>
            <person name="Liu J."/>
            <person name="Zhou H."/>
            <person name="Zhou W."/>
            <person name="Yu Q."/>
            <person name="An N."/>
            <person name="Chen Y."/>
            <person name="Cai Q."/>
            <person name="Wang B."/>
            <person name="Liu B."/>
            <person name="Min J."/>
            <person name="Huang Y."/>
            <person name="Wu H."/>
            <person name="Li Z."/>
            <person name="Zhang Y."/>
            <person name="Yin Y."/>
            <person name="Song W."/>
            <person name="Jiang J."/>
            <person name="Jackson S.A."/>
            <person name="Wing R.A."/>
            <person name="Wang J."/>
            <person name="Chen M."/>
        </authorList>
    </citation>
    <scope>NUCLEOTIDE SEQUENCE [LARGE SCALE GENOMIC DNA]</scope>
    <source>
        <strain evidence="2">cv. IRGC 101232</strain>
    </source>
</reference>
<dbReference type="Gramene" id="OB05G18390.1">
    <property type="protein sequence ID" value="OB05G18390.1"/>
    <property type="gene ID" value="OB05G18390"/>
</dbReference>
<dbReference type="AlphaFoldDB" id="J3M5G5"/>
<dbReference type="OMA" id="NNARVGM"/>
<name>J3M5G5_ORYBR</name>
<evidence type="ECO:0000313" key="2">
    <source>
        <dbReference type="EnsemblPlants" id="OB05G18390.1"/>
    </source>
</evidence>
<dbReference type="HOGENOM" id="CLU_1356523_0_0_1"/>
<proteinExistence type="predicted"/>
<protein>
    <submittedName>
        <fullName evidence="2">Uncharacterized protein</fullName>
    </submittedName>
</protein>
<organism evidence="2">
    <name type="scientific">Oryza brachyantha</name>
    <name type="common">malo sina</name>
    <dbReference type="NCBI Taxonomy" id="4533"/>
    <lineage>
        <taxon>Eukaryota</taxon>
        <taxon>Viridiplantae</taxon>
        <taxon>Streptophyta</taxon>
        <taxon>Embryophyta</taxon>
        <taxon>Tracheophyta</taxon>
        <taxon>Spermatophyta</taxon>
        <taxon>Magnoliopsida</taxon>
        <taxon>Liliopsida</taxon>
        <taxon>Poales</taxon>
        <taxon>Poaceae</taxon>
        <taxon>BOP clade</taxon>
        <taxon>Oryzoideae</taxon>
        <taxon>Oryzeae</taxon>
        <taxon>Oryzinae</taxon>
        <taxon>Oryza</taxon>
    </lineage>
</organism>
<evidence type="ECO:0000313" key="3">
    <source>
        <dbReference type="Proteomes" id="UP000006038"/>
    </source>
</evidence>